<keyword evidence="4" id="KW-0694">RNA-binding</keyword>
<evidence type="ECO:0000256" key="1">
    <source>
        <dbReference type="ARBA" id="ARBA00003640"/>
    </source>
</evidence>
<dbReference type="InterPro" id="IPR010149">
    <property type="entry name" value="CRISPR-assoc_prot_Csm2_III-A"/>
</dbReference>
<evidence type="ECO:0000313" key="8">
    <source>
        <dbReference type="Proteomes" id="UP000811545"/>
    </source>
</evidence>
<dbReference type="Proteomes" id="UP000811545">
    <property type="component" value="Unassembled WGS sequence"/>
</dbReference>
<evidence type="ECO:0000313" key="7">
    <source>
        <dbReference type="EMBL" id="MBT9144943.1"/>
    </source>
</evidence>
<dbReference type="AlphaFoldDB" id="A0A9E2F6U8"/>
<dbReference type="EMBL" id="QLTW01000033">
    <property type="protein sequence ID" value="MBT9144943.1"/>
    <property type="molecule type" value="Genomic_DNA"/>
</dbReference>
<evidence type="ECO:0000256" key="4">
    <source>
        <dbReference type="ARBA" id="ARBA00022884"/>
    </source>
</evidence>
<accession>A0A9E2F6U8</accession>
<comment type="similarity">
    <text evidence="2">Belongs to the CRISPR-associated Csm2 family.</text>
</comment>
<gene>
    <name evidence="7" type="ORF">DDT42_00799</name>
</gene>
<keyword evidence="5" id="KW-0051">Antiviral defense</keyword>
<name>A0A9E2F6U8_PSYF1</name>
<sequence>MSRDMNRRDFQQQGSGGEQYALTPEDLKEILKGNSEKMIECAEKFAKANLYGKSTSSIRKIYTEVMGMHQYEEYKLNMLRAKLAYVSSRKRDIIKLTDLLSNLIKEVKNDVTFGYFKDFFQAILAYFYKYGKE</sequence>
<evidence type="ECO:0000256" key="5">
    <source>
        <dbReference type="ARBA" id="ARBA00023118"/>
    </source>
</evidence>
<dbReference type="NCBIfam" id="TIGR01870">
    <property type="entry name" value="cas_TM1810_Csm2"/>
    <property type="match status" value="1"/>
</dbReference>
<evidence type="ECO:0000256" key="2">
    <source>
        <dbReference type="ARBA" id="ARBA00006896"/>
    </source>
</evidence>
<comment type="function">
    <text evidence="1">This subunit may be involved in monitoring complementarity of crRNA and target RNA.</text>
</comment>
<dbReference type="Pfam" id="PF03750">
    <property type="entry name" value="Csm2_III-A"/>
    <property type="match status" value="1"/>
</dbReference>
<dbReference type="GO" id="GO:0051607">
    <property type="term" value="P:defense response to virus"/>
    <property type="evidence" value="ECO:0007669"/>
    <property type="project" value="UniProtKB-KW"/>
</dbReference>
<dbReference type="GO" id="GO:0003723">
    <property type="term" value="F:RNA binding"/>
    <property type="evidence" value="ECO:0007669"/>
    <property type="project" value="UniProtKB-KW"/>
</dbReference>
<protein>
    <recommendedName>
        <fullName evidence="3">CRISPR system Cms protein Csm2</fullName>
    </recommendedName>
    <alternativeName>
        <fullName evidence="6">CRISPR type III A-associated protein Csm2</fullName>
    </alternativeName>
</protein>
<reference evidence="7 8" key="1">
    <citation type="journal article" date="2021" name="bioRxiv">
        <title>Unique metabolic strategies in Hadean analogues reveal hints for primordial physiology.</title>
        <authorList>
            <person name="Nobu M.K."/>
            <person name="Nakai R."/>
            <person name="Tamazawa S."/>
            <person name="Mori H."/>
            <person name="Toyoda A."/>
            <person name="Ijiri A."/>
            <person name="Suzuki S."/>
            <person name="Kurokawa K."/>
            <person name="Kamagata Y."/>
            <person name="Tamaki H."/>
        </authorList>
    </citation>
    <scope>NUCLEOTIDE SEQUENCE [LARGE SCALE GENOMIC DNA]</scope>
    <source>
        <strain evidence="7">BS525</strain>
    </source>
</reference>
<proteinExistence type="inferred from homology"/>
<organism evidence="7 8">
    <name type="scientific">Psychracetigena formicireducens</name>
    <dbReference type="NCBI Taxonomy" id="2986056"/>
    <lineage>
        <taxon>Bacteria</taxon>
        <taxon>Bacillati</taxon>
        <taxon>Candidatus Lithacetigenota</taxon>
        <taxon>Candidatus Psychracetigena</taxon>
    </lineage>
</organism>
<evidence type="ECO:0000256" key="3">
    <source>
        <dbReference type="ARBA" id="ARBA00016118"/>
    </source>
</evidence>
<evidence type="ECO:0000256" key="6">
    <source>
        <dbReference type="ARBA" id="ARBA00031723"/>
    </source>
</evidence>
<comment type="caution">
    <text evidence="7">The sequence shown here is derived from an EMBL/GenBank/DDBJ whole genome shotgun (WGS) entry which is preliminary data.</text>
</comment>